<sequence>MNLAINRVNEFQMGTLAILFASVLWGTTGTAASFAPDLSPLAIGAFSMGFGGLMQAGLAYRKILFAFDKLLQNKKLLAVSALALAVYPLAFYSSMKLSGVAIGTVVSIATAPFFSALLECLISKNNNITKRWLTSFAIGVIGIGLLVFSESASVSKSDDDLKLLGIALGLVAGLCYAIYSWATKALIDKDIESQAAMGSIFGLGAMLLLPTLWFTGDNLFASNINSLVMGYLTLIPQCLGYIAFAYGLRHVTASSANLITLLEPVVAAVLAVCIVGELIPFTGWLGMVLIVLCLFLQSQRRKNESNSLLNMT</sequence>
<protein>
    <recommendedName>
        <fullName evidence="7">EamA domain-containing protein</fullName>
    </recommendedName>
</protein>
<dbReference type="OrthoDB" id="9787117at2"/>
<feature type="domain" description="EamA" evidence="7">
    <location>
        <begin position="164"/>
        <end position="296"/>
    </location>
</feature>
<evidence type="ECO:0000256" key="6">
    <source>
        <dbReference type="SAM" id="Phobius"/>
    </source>
</evidence>
<dbReference type="Pfam" id="PF00892">
    <property type="entry name" value="EamA"/>
    <property type="match status" value="2"/>
</dbReference>
<dbReference type="InterPro" id="IPR000620">
    <property type="entry name" value="EamA_dom"/>
</dbReference>
<dbReference type="RefSeq" id="WP_060469729.1">
    <property type="nucleotide sequence ID" value="NZ_AP025515.1"/>
</dbReference>
<dbReference type="InterPro" id="IPR050638">
    <property type="entry name" value="AA-Vitamin_Transporters"/>
</dbReference>
<evidence type="ECO:0000256" key="1">
    <source>
        <dbReference type="ARBA" id="ARBA00004651"/>
    </source>
</evidence>
<dbReference type="EMBL" id="LMXU01000043">
    <property type="protein sequence ID" value="KWT98974.1"/>
    <property type="molecule type" value="Genomic_DNA"/>
</dbReference>
<keyword evidence="4 6" id="KW-1133">Transmembrane helix</keyword>
<dbReference type="SUPFAM" id="SSF103481">
    <property type="entry name" value="Multidrug resistance efflux transporter EmrE"/>
    <property type="match status" value="1"/>
</dbReference>
<dbReference type="Proteomes" id="UP000057389">
    <property type="component" value="Unassembled WGS sequence"/>
</dbReference>
<dbReference type="PANTHER" id="PTHR32322:SF18">
    <property type="entry name" value="S-ADENOSYLMETHIONINE_S-ADENOSYLHOMOCYSTEINE TRANSPORTER"/>
    <property type="match status" value="1"/>
</dbReference>
<evidence type="ECO:0000256" key="2">
    <source>
        <dbReference type="ARBA" id="ARBA00022475"/>
    </source>
</evidence>
<dbReference type="AlphaFoldDB" id="A0A109D4Y6"/>
<feature type="transmembrane region" description="Helical" evidence="6">
    <location>
        <begin position="100"/>
        <end position="120"/>
    </location>
</feature>
<evidence type="ECO:0000313" key="8">
    <source>
        <dbReference type="EMBL" id="KWT98974.1"/>
    </source>
</evidence>
<comment type="caution">
    <text evidence="8">The sequence shown here is derived from an EMBL/GenBank/DDBJ whole genome shotgun (WGS) entry which is preliminary data.</text>
</comment>
<feature type="transmembrane region" description="Helical" evidence="6">
    <location>
        <begin position="228"/>
        <end position="248"/>
    </location>
</feature>
<gene>
    <name evidence="8" type="ORF">APQ14_19180</name>
</gene>
<dbReference type="PANTHER" id="PTHR32322">
    <property type="entry name" value="INNER MEMBRANE TRANSPORTER"/>
    <property type="match status" value="1"/>
</dbReference>
<organism evidence="8 9">
    <name type="scientific">Vibrio toranzoniae</name>
    <dbReference type="NCBI Taxonomy" id="1194427"/>
    <lineage>
        <taxon>Bacteria</taxon>
        <taxon>Pseudomonadati</taxon>
        <taxon>Pseudomonadota</taxon>
        <taxon>Gammaproteobacteria</taxon>
        <taxon>Vibrionales</taxon>
        <taxon>Vibrionaceae</taxon>
        <taxon>Vibrio</taxon>
    </lineage>
</organism>
<evidence type="ECO:0000313" key="9">
    <source>
        <dbReference type="Proteomes" id="UP000057389"/>
    </source>
</evidence>
<feature type="transmembrane region" description="Helical" evidence="6">
    <location>
        <begin position="132"/>
        <end position="149"/>
    </location>
</feature>
<comment type="subcellular location">
    <subcellularLocation>
        <location evidence="1">Cell membrane</location>
        <topology evidence="1">Multi-pass membrane protein</topology>
    </subcellularLocation>
</comment>
<evidence type="ECO:0000256" key="3">
    <source>
        <dbReference type="ARBA" id="ARBA00022692"/>
    </source>
</evidence>
<keyword evidence="2" id="KW-1003">Cell membrane</keyword>
<feature type="transmembrane region" description="Helical" evidence="6">
    <location>
        <begin position="161"/>
        <end position="182"/>
    </location>
</feature>
<keyword evidence="9" id="KW-1185">Reference proteome</keyword>
<evidence type="ECO:0000256" key="4">
    <source>
        <dbReference type="ARBA" id="ARBA00022989"/>
    </source>
</evidence>
<name>A0A109D4Y6_9VIBR</name>
<accession>A0A109D4Y6</accession>
<keyword evidence="5 6" id="KW-0472">Membrane</keyword>
<evidence type="ECO:0000256" key="5">
    <source>
        <dbReference type="ARBA" id="ARBA00023136"/>
    </source>
</evidence>
<feature type="domain" description="EamA" evidence="7">
    <location>
        <begin position="13"/>
        <end position="147"/>
    </location>
</feature>
<reference evidence="8 9" key="1">
    <citation type="submission" date="2015-11" db="EMBL/GenBank/DDBJ databases">
        <title>Draft WGS of Vibrio toranzoniae.</title>
        <authorList>
            <person name="Lasa A."/>
            <person name="Romalde J.L."/>
        </authorList>
    </citation>
    <scope>NUCLEOTIDE SEQUENCE [LARGE SCALE GENOMIC DNA]</scope>
    <source>
        <strain evidence="8 9">Vb 10.8</strain>
    </source>
</reference>
<feature type="transmembrane region" description="Helical" evidence="6">
    <location>
        <begin position="255"/>
        <end position="272"/>
    </location>
</feature>
<feature type="transmembrane region" description="Helical" evidence="6">
    <location>
        <begin position="41"/>
        <end position="64"/>
    </location>
</feature>
<dbReference type="GeneID" id="300181083"/>
<dbReference type="GO" id="GO:0005886">
    <property type="term" value="C:plasma membrane"/>
    <property type="evidence" value="ECO:0007669"/>
    <property type="project" value="UniProtKB-SubCell"/>
</dbReference>
<feature type="transmembrane region" description="Helical" evidence="6">
    <location>
        <begin position="278"/>
        <end position="296"/>
    </location>
</feature>
<keyword evidence="3 6" id="KW-0812">Transmembrane</keyword>
<evidence type="ECO:0000259" key="7">
    <source>
        <dbReference type="Pfam" id="PF00892"/>
    </source>
</evidence>
<dbReference type="InterPro" id="IPR037185">
    <property type="entry name" value="EmrE-like"/>
</dbReference>
<feature type="transmembrane region" description="Helical" evidence="6">
    <location>
        <begin position="76"/>
        <end position="94"/>
    </location>
</feature>
<proteinExistence type="predicted"/>
<feature type="transmembrane region" description="Helical" evidence="6">
    <location>
        <begin position="194"/>
        <end position="216"/>
    </location>
</feature>